<dbReference type="Pfam" id="PF16822">
    <property type="entry name" value="ALGX"/>
    <property type="match status" value="1"/>
</dbReference>
<keyword evidence="7" id="KW-1133">Transmembrane helix</keyword>
<evidence type="ECO:0000256" key="7">
    <source>
        <dbReference type="SAM" id="Phobius"/>
    </source>
</evidence>
<dbReference type="Proteomes" id="UP000287756">
    <property type="component" value="Chromosome"/>
</dbReference>
<comment type="subcellular location">
    <subcellularLocation>
        <location evidence="1">Periplasm</location>
    </subcellularLocation>
</comment>
<keyword evidence="4" id="KW-0732">Signal</keyword>
<dbReference type="EMBL" id="CP026118">
    <property type="protein sequence ID" value="QAS53418.1"/>
    <property type="molecule type" value="Genomic_DNA"/>
</dbReference>
<feature type="transmembrane region" description="Helical" evidence="7">
    <location>
        <begin position="7"/>
        <end position="26"/>
    </location>
</feature>
<protein>
    <recommendedName>
        <fullName evidence="8">AlgX/AlgJ SGNH hydrolase-like domain-containing protein</fullName>
    </recommendedName>
</protein>
<evidence type="ECO:0000313" key="9">
    <source>
        <dbReference type="EMBL" id="QAS53418.1"/>
    </source>
</evidence>
<evidence type="ECO:0000313" key="10">
    <source>
        <dbReference type="Proteomes" id="UP000287756"/>
    </source>
</evidence>
<keyword evidence="6" id="KW-0016">Alginate biosynthesis</keyword>
<dbReference type="KEGG" id="hli:HLI_15040"/>
<organism evidence="9 10">
    <name type="scientific">Halobacillus litoralis</name>
    <dbReference type="NCBI Taxonomy" id="45668"/>
    <lineage>
        <taxon>Bacteria</taxon>
        <taxon>Bacillati</taxon>
        <taxon>Bacillota</taxon>
        <taxon>Bacilli</taxon>
        <taxon>Bacillales</taxon>
        <taxon>Bacillaceae</taxon>
        <taxon>Halobacillus</taxon>
    </lineage>
</organism>
<reference evidence="9 10" key="1">
    <citation type="submission" date="2018-01" db="EMBL/GenBank/DDBJ databases">
        <title>The whole genome sequencing and assembly of Halobacillus litoralis ERB031 strain.</title>
        <authorList>
            <person name="Lee S.-J."/>
            <person name="Park M.-K."/>
            <person name="Kim J.-Y."/>
            <person name="Lee Y.-J."/>
            <person name="Yi H."/>
            <person name="Bahn Y.-S."/>
            <person name="Kim J.F."/>
            <person name="Lee D.-W."/>
        </authorList>
    </citation>
    <scope>NUCLEOTIDE SEQUENCE [LARGE SCALE GENOMIC DNA]</scope>
    <source>
        <strain evidence="9 10">ERB 031</strain>
    </source>
</reference>
<keyword evidence="3" id="KW-0808">Transferase</keyword>
<keyword evidence="5" id="KW-0574">Periplasm</keyword>
<feature type="domain" description="AlgX/AlgJ SGNH hydrolase-like" evidence="8">
    <location>
        <begin position="110"/>
        <end position="260"/>
    </location>
</feature>
<dbReference type="OrthoDB" id="175771at2"/>
<dbReference type="RefSeq" id="WP_128525695.1">
    <property type="nucleotide sequence ID" value="NZ_CP026118.1"/>
</dbReference>
<evidence type="ECO:0000256" key="2">
    <source>
        <dbReference type="ARBA" id="ARBA00005182"/>
    </source>
</evidence>
<dbReference type="InterPro" id="IPR031811">
    <property type="entry name" value="ALGX/ALGJ_SGNH-like"/>
</dbReference>
<accession>A0A410MFE1</accession>
<evidence type="ECO:0000259" key="8">
    <source>
        <dbReference type="Pfam" id="PF16822"/>
    </source>
</evidence>
<keyword evidence="7" id="KW-0472">Membrane</keyword>
<keyword evidence="7" id="KW-0812">Transmembrane</keyword>
<evidence type="ECO:0000256" key="4">
    <source>
        <dbReference type="ARBA" id="ARBA00022729"/>
    </source>
</evidence>
<proteinExistence type="predicted"/>
<comment type="pathway">
    <text evidence="2">Glycan biosynthesis; alginate biosynthesis.</text>
</comment>
<name>A0A410MFE1_9BACI</name>
<sequence length="403" mass="47478">MKKLRNALTSIGFVIVLFTIGLYMIFSPVRETSYIENRSLATAPPIEGNQIVNGEFMKRFEQFFTDQFPGRDVWLKTYLNIQSTLDKTFLLGYYVSEDAWITTEPDHSFPEGQLAEGAEHVNALNEELQNKGMDFYYINTPHKVTNMQFLLPDYIERGAYDQVRHYFLNSLDRSVEKMDMIEQFNEDYSDSEMKQLFFKTDHHWNSYGAFEGYRKIIEWLAEQNQEFSPVTEKLTHDAYERSCLSEKEFVGSFNRQLYLSVDTEERKCAFFPKDDAYDDFVVENEGERVDNQNIYGRAFHDTEEKVYYSTLHTTDFRELKITNPARPEGEKVLIIKDSYVNALSFLMAQQFQETTYYDPRHNKDRSLMEYIKNHDFDIVMVMYNDPSSAGAIYEFNQPPESQD</sequence>
<evidence type="ECO:0000256" key="1">
    <source>
        <dbReference type="ARBA" id="ARBA00004418"/>
    </source>
</evidence>
<evidence type="ECO:0000256" key="6">
    <source>
        <dbReference type="ARBA" id="ARBA00022841"/>
    </source>
</evidence>
<evidence type="ECO:0000256" key="5">
    <source>
        <dbReference type="ARBA" id="ARBA00022764"/>
    </source>
</evidence>
<evidence type="ECO:0000256" key="3">
    <source>
        <dbReference type="ARBA" id="ARBA00022679"/>
    </source>
</evidence>
<gene>
    <name evidence="9" type="ORF">HLI_15040</name>
</gene>
<dbReference type="AlphaFoldDB" id="A0A410MFE1"/>